<name>A0A9D3X9K5_9SAUR</name>
<comment type="caution">
    <text evidence="1">The sequence shown here is derived from an EMBL/GenBank/DDBJ whole genome shotgun (WGS) entry which is preliminary data.</text>
</comment>
<dbReference type="AlphaFoldDB" id="A0A9D3X9K5"/>
<gene>
    <name evidence="1" type="ORF">KIL84_021624</name>
</gene>
<dbReference type="PANTHER" id="PTHR45749:SF23">
    <property type="entry name" value="ZINC FINGER MYM-TYPE PROTEIN 1-LIKE"/>
    <property type="match status" value="1"/>
</dbReference>
<dbReference type="PANTHER" id="PTHR45749">
    <property type="match status" value="1"/>
</dbReference>
<evidence type="ECO:0008006" key="3">
    <source>
        <dbReference type="Google" id="ProtNLM"/>
    </source>
</evidence>
<sequence length="138" mass="15469">MDSLIKQKCQNEFIKILADGAKNTIWEDSNKCKSLGIFADTIPDVSHAEQLVVGMRYVNSKGVAEERTIAVVKAKSIKCKNLAAKIVKYIYALRLDVNYIVFLSCDFASTMSGWFEGVQTSMSSMLGWKILYFQCLGH</sequence>
<reference evidence="1" key="1">
    <citation type="submission" date="2021-09" db="EMBL/GenBank/DDBJ databases">
        <title>The genome of Mauremys mutica provides insights into the evolution of semi-aquatic lifestyle.</title>
        <authorList>
            <person name="Gong S."/>
            <person name="Gao Y."/>
        </authorList>
    </citation>
    <scope>NUCLEOTIDE SEQUENCE</scope>
    <source>
        <strain evidence="1">MM-2020</strain>
        <tissue evidence="1">Muscle</tissue>
    </source>
</reference>
<evidence type="ECO:0000313" key="1">
    <source>
        <dbReference type="EMBL" id="KAH1175210.1"/>
    </source>
</evidence>
<dbReference type="EMBL" id="JAHDVG010000478">
    <property type="protein sequence ID" value="KAH1175210.1"/>
    <property type="molecule type" value="Genomic_DNA"/>
</dbReference>
<organism evidence="1 2">
    <name type="scientific">Mauremys mutica</name>
    <name type="common">yellowpond turtle</name>
    <dbReference type="NCBI Taxonomy" id="74926"/>
    <lineage>
        <taxon>Eukaryota</taxon>
        <taxon>Metazoa</taxon>
        <taxon>Chordata</taxon>
        <taxon>Craniata</taxon>
        <taxon>Vertebrata</taxon>
        <taxon>Euteleostomi</taxon>
        <taxon>Archelosauria</taxon>
        <taxon>Testudinata</taxon>
        <taxon>Testudines</taxon>
        <taxon>Cryptodira</taxon>
        <taxon>Durocryptodira</taxon>
        <taxon>Testudinoidea</taxon>
        <taxon>Geoemydidae</taxon>
        <taxon>Geoemydinae</taxon>
        <taxon>Mauremys</taxon>
    </lineage>
</organism>
<keyword evidence="2" id="KW-1185">Reference proteome</keyword>
<proteinExistence type="predicted"/>
<accession>A0A9D3X9K5</accession>
<protein>
    <recommendedName>
        <fullName evidence="3">DUF4371 domain-containing protein</fullName>
    </recommendedName>
</protein>
<evidence type="ECO:0000313" key="2">
    <source>
        <dbReference type="Proteomes" id="UP000827986"/>
    </source>
</evidence>
<dbReference type="Proteomes" id="UP000827986">
    <property type="component" value="Unassembled WGS sequence"/>
</dbReference>